<accession>A0ACB8NYD0</accession>
<proteinExistence type="predicted"/>
<comment type="caution">
    <text evidence="1">The sequence shown here is derived from an EMBL/GenBank/DDBJ whole genome shotgun (WGS) entry which is preliminary data.</text>
</comment>
<sequence length="1398" mass="158753">MAVGGLFLSAFLQMLFDRLMSREVLNFARREGVISKLEKWKKTLLMIQAVFSDAEEKQLTDKAVKMWLDDLQDLAYDVEDILDEFATEALARKLKVEHHQSSSSNSKVQNLIIPACFTSLSPSSVKFNVGMGSKIRSISSRFEEICKQKVELGLQMNAGGVSIAGWQRPTSTCLPTEPAVFGRDEDKAKILEMVLRDEPTDANFSLIPIVGMAGVGKTTLARVAFDDKAVEMFNLRSWVCVSDDFDILRITKSILESITFSPNSLKDLNQIQVQLREAVAGKRFLIVLDDVWSKNYSLWNTLKSPFRAGASGSKILVTTCSTDVALTVGTAEYYNLKLLSDDDCWSVFVKHAFEKRDVGLHRHMGSIRKKVVQKCRGLPLAAETLGGLLRCKQSDDEWDEILNSKIWSIFQPSSNNSFKFIMHDLVNDLAQWISGETSFRLENEMVTDNKSRRFRRARHSSYTCGFYDGKSKFEVFHEVEHLRTFLPVLSYEIRLLTRYITDVVLSNLLPKFTKLRVLSLKKYYITELPHSIGDLKHLRYINLSETMIRCLPESICSLCNLQFLILRGCYRLKKLPSNLRNLINLRHLVVTYVDLIREMPLGIKELKCLQMLSNFIVGMVTESRLKDLKDFKLLRGELCISRLDYFDDSRNEALEKNVLDMLQPHRSLKELTVKCYGGTVFPSWMGDPLFSNIVLLRLEDCEKCTSLPSLGLLGSLKNLTIKGMRRLKSIGFEIYGEGCSKPFQALETLCFEDLPEWEHWNSFKENDHVERFACLRQLSIVKCPRLCGRLPNHLPILEKLMIYECVQLVVSFSSLPLLCKLEIDRCKGFENLLIQGFQKVECLKIVGCEELISFWQNEICLEKPPIRLQSLSSLQKLSIEDCPTLISFPESCFPSILSELKIRNCNALTSLPVEMKHDNACLKSLWVGGCHSLTYIIRGHLPSSLKILQIRNCRKLQCLLHDEEETSIPSSLMMHGKNNSTSTSLLQSLYVYNCPSLICLASKGQLPKALQQLEILDCPKLESIAERFHNNTSLGCIWIWKCENLKSLPEGLPNLNSLHNIYVWDCPSLVSFPEGGLPNCSLSVTIGFPSYLTSLSIEDLNAYESPIDWGLHKLTSLKILCVIGCPDAVSFPEEEIGMTFPSSLTELVIDGYLGHGDKHEPTRDEYRPGHRRVYAGKTTGVFDPFLVNAGLVRERRAIPTPVVQATVDNTNLPEKQRTIDMDVSRKDASREDNEAGETITFREIANEARERMMQDRLEWMEKQMETLATILHELRDERRRDCETPVGRDDVGAEPSLRRRRVEEIPPSADQPNGVYPHGSTSQVSGGRIDEGRDQPLPGRVLEVNGRGGSVDEGELRQRLHNAELERDQIATRDPDRAVELEGEVRRLAQVMEEIQDK</sequence>
<protein>
    <submittedName>
        <fullName evidence="1">Disease resistance RPP13-like protein 1</fullName>
    </submittedName>
</protein>
<reference evidence="2" key="1">
    <citation type="journal article" date="2023" name="Hortic. Res.">
        <title>A chromosome-level phased genome enabling allele-level studies in sweet orange: a case study on citrus Huanglongbing tolerance.</title>
        <authorList>
            <person name="Wu B."/>
            <person name="Yu Q."/>
            <person name="Deng Z."/>
            <person name="Duan Y."/>
            <person name="Luo F."/>
            <person name="Gmitter F. Jr."/>
        </authorList>
    </citation>
    <scope>NUCLEOTIDE SEQUENCE [LARGE SCALE GENOMIC DNA]</scope>
    <source>
        <strain evidence="2">cv. Valencia</strain>
    </source>
</reference>
<keyword evidence="2" id="KW-1185">Reference proteome</keyword>
<dbReference type="Proteomes" id="UP000829398">
    <property type="component" value="Chromosome 1"/>
</dbReference>
<evidence type="ECO:0000313" key="2">
    <source>
        <dbReference type="Proteomes" id="UP000829398"/>
    </source>
</evidence>
<dbReference type="EMBL" id="CM039170">
    <property type="protein sequence ID" value="KAH9803055.1"/>
    <property type="molecule type" value="Genomic_DNA"/>
</dbReference>
<gene>
    <name evidence="1" type="ORF">KPL71_001631</name>
</gene>
<name>A0ACB8NYD0_CITSI</name>
<evidence type="ECO:0000313" key="1">
    <source>
        <dbReference type="EMBL" id="KAH9803055.1"/>
    </source>
</evidence>
<organism evidence="1 2">
    <name type="scientific">Citrus sinensis</name>
    <name type="common">Sweet orange</name>
    <name type="synonym">Citrus aurantium var. sinensis</name>
    <dbReference type="NCBI Taxonomy" id="2711"/>
    <lineage>
        <taxon>Eukaryota</taxon>
        <taxon>Viridiplantae</taxon>
        <taxon>Streptophyta</taxon>
        <taxon>Embryophyta</taxon>
        <taxon>Tracheophyta</taxon>
        <taxon>Spermatophyta</taxon>
        <taxon>Magnoliopsida</taxon>
        <taxon>eudicotyledons</taxon>
        <taxon>Gunneridae</taxon>
        <taxon>Pentapetalae</taxon>
        <taxon>rosids</taxon>
        <taxon>malvids</taxon>
        <taxon>Sapindales</taxon>
        <taxon>Rutaceae</taxon>
        <taxon>Aurantioideae</taxon>
        <taxon>Citrus</taxon>
    </lineage>
</organism>